<dbReference type="EMBL" id="CP037940">
    <property type="protein sequence ID" value="QBO36292.1"/>
    <property type="molecule type" value="Genomic_DNA"/>
</dbReference>
<dbReference type="RefSeq" id="WP_133363369.1">
    <property type="nucleotide sequence ID" value="NZ_CP037940.1"/>
</dbReference>
<name>A0A4P6YU87_9LACO</name>
<sequence length="205" mass="23807">MLFKFKMLTGIKETMDSNHLTIATLETNVEGIRYGVIFNVAAKDKQPNLLFIRPDNEEYKMVLTGNYEFPTFLGNKLTEFRDFFQISNALKNGTFKVANFFEKINSGLHMNNHEPQYNERVVYSQMNRHENPLAVYFSTFISHEANGDGEQFSQKNRQKVYDLLRDTYREIDGHNISVRFSPKDANGDSGAETRSIREKLKELDL</sequence>
<dbReference type="InterPro" id="IPR046100">
    <property type="entry name" value="DUF6037"/>
</dbReference>
<dbReference type="Pfam" id="PF19503">
    <property type="entry name" value="DUF6037"/>
    <property type="match status" value="1"/>
</dbReference>
<proteinExistence type="predicted"/>
<dbReference type="Proteomes" id="UP000292886">
    <property type="component" value="Chromosome"/>
</dbReference>
<keyword evidence="2" id="KW-1185">Reference proteome</keyword>
<dbReference type="AlphaFoldDB" id="A0A4P6YU87"/>
<gene>
    <name evidence="1" type="ORF">EQG49_07360</name>
</gene>
<evidence type="ECO:0000313" key="2">
    <source>
        <dbReference type="Proteomes" id="UP000292886"/>
    </source>
</evidence>
<organism evidence="1 2">
    <name type="scientific">Periweissella cryptocerci</name>
    <dbReference type="NCBI Taxonomy" id="2506420"/>
    <lineage>
        <taxon>Bacteria</taxon>
        <taxon>Bacillati</taxon>
        <taxon>Bacillota</taxon>
        <taxon>Bacilli</taxon>
        <taxon>Lactobacillales</taxon>
        <taxon>Lactobacillaceae</taxon>
        <taxon>Periweissella</taxon>
    </lineage>
</organism>
<accession>A0A4P6YU87</accession>
<reference evidence="2" key="1">
    <citation type="submission" date="2019-03" db="EMBL/GenBank/DDBJ databases">
        <title>Weissella sp. 26KH-42 Genome sequencing.</title>
        <authorList>
            <person name="Heo J."/>
            <person name="Kim S.-J."/>
            <person name="Kim J.-S."/>
            <person name="Hong S.-B."/>
            <person name="Kwon S.-W."/>
        </authorList>
    </citation>
    <scope>NUCLEOTIDE SEQUENCE [LARGE SCALE GENOMIC DNA]</scope>
    <source>
        <strain evidence="2">26KH-42</strain>
    </source>
</reference>
<dbReference type="KEGG" id="wei:EQG49_07360"/>
<evidence type="ECO:0000313" key="1">
    <source>
        <dbReference type="EMBL" id="QBO36292.1"/>
    </source>
</evidence>
<protein>
    <submittedName>
        <fullName evidence="1">Uncharacterized protein</fullName>
    </submittedName>
</protein>